<protein>
    <submittedName>
        <fullName evidence="2">Aminoglycoside phosphotransferase family protein</fullName>
    </submittedName>
</protein>
<proteinExistence type="predicted"/>
<dbReference type="PANTHER" id="PTHR21310">
    <property type="entry name" value="AMINOGLYCOSIDE PHOSPHOTRANSFERASE-RELATED-RELATED"/>
    <property type="match status" value="1"/>
</dbReference>
<sequence length="352" mass="37334">MRSPTQQQLRPDQVAGLVLAATGVDVIRSAELGGGGFAAVWRVDLAEPVDVLDLPDGPAGVGSATTLVLKAGPPSGTPLLTYEAGMIPAEAEYLRLVAVGAPAVPVPRVVRQGRGGGVEGDWVLTTFLPGTPLPDLPAGVGGRVRHDVGAALHAVHEITGDRFGYDGPRPHGTTWRAAFTAILASLMDDAGRWALPPAHLPARRVEAALDRHGAVLDEATRPALLHFDLWDGNVLASPARSGDAAGEHRMTGLVDGERYLFGDPLVDLVSPALFRRIEDEPEHPVLAGYAEASGAPLVLDDGARTRLALYRVWLHVLMTVEMPSRGMTGPDADRRRELVTRLLDEDLTRLGV</sequence>
<dbReference type="InterPro" id="IPR002575">
    <property type="entry name" value="Aminoglycoside_PTrfase"/>
</dbReference>
<evidence type="ECO:0000313" key="2">
    <source>
        <dbReference type="EMBL" id="MCF4123175.1"/>
    </source>
</evidence>
<dbReference type="PANTHER" id="PTHR21310:SF15">
    <property type="entry name" value="AMINOGLYCOSIDE PHOSPHOTRANSFERASE DOMAIN-CONTAINING PROTEIN"/>
    <property type="match status" value="1"/>
</dbReference>
<accession>A0AA41QGR2</accession>
<dbReference type="AlphaFoldDB" id="A0AA41QGR2"/>
<evidence type="ECO:0000313" key="3">
    <source>
        <dbReference type="Proteomes" id="UP001165405"/>
    </source>
</evidence>
<organism evidence="2 3">
    <name type="scientific">Antribacter soli</name>
    <dbReference type="NCBI Taxonomy" id="2910976"/>
    <lineage>
        <taxon>Bacteria</taxon>
        <taxon>Bacillati</taxon>
        <taxon>Actinomycetota</taxon>
        <taxon>Actinomycetes</taxon>
        <taxon>Micrococcales</taxon>
        <taxon>Promicromonosporaceae</taxon>
        <taxon>Antribacter</taxon>
    </lineage>
</organism>
<feature type="domain" description="Aminoglycoside phosphotransferase" evidence="1">
    <location>
        <begin position="67"/>
        <end position="300"/>
    </location>
</feature>
<dbReference type="Pfam" id="PF01636">
    <property type="entry name" value="APH"/>
    <property type="match status" value="1"/>
</dbReference>
<gene>
    <name evidence="2" type="ORF">L1785_19565</name>
</gene>
<dbReference type="SUPFAM" id="SSF56112">
    <property type="entry name" value="Protein kinase-like (PK-like)"/>
    <property type="match status" value="1"/>
</dbReference>
<reference evidence="2" key="1">
    <citation type="submission" date="2022-01" db="EMBL/GenBank/DDBJ databases">
        <title>Antribacter sp. nov., isolated from Guizhou of China.</title>
        <authorList>
            <person name="Chengliang C."/>
            <person name="Ya Z."/>
        </authorList>
    </citation>
    <scope>NUCLEOTIDE SEQUENCE</scope>
    <source>
        <strain evidence="2">KLBMP 9083</strain>
    </source>
</reference>
<name>A0AA41QGR2_9MICO</name>
<dbReference type="RefSeq" id="WP_236090987.1">
    <property type="nucleotide sequence ID" value="NZ_JAKGSG010000055.1"/>
</dbReference>
<evidence type="ECO:0000259" key="1">
    <source>
        <dbReference type="Pfam" id="PF01636"/>
    </source>
</evidence>
<dbReference type="Proteomes" id="UP001165405">
    <property type="component" value="Unassembled WGS sequence"/>
</dbReference>
<dbReference type="InterPro" id="IPR011009">
    <property type="entry name" value="Kinase-like_dom_sf"/>
</dbReference>
<dbReference type="Gene3D" id="3.90.1200.10">
    <property type="match status" value="1"/>
</dbReference>
<comment type="caution">
    <text evidence="2">The sequence shown here is derived from an EMBL/GenBank/DDBJ whole genome shotgun (WGS) entry which is preliminary data.</text>
</comment>
<dbReference type="EMBL" id="JAKGSG010000055">
    <property type="protein sequence ID" value="MCF4123175.1"/>
    <property type="molecule type" value="Genomic_DNA"/>
</dbReference>
<keyword evidence="3" id="KW-1185">Reference proteome</keyword>
<dbReference type="InterPro" id="IPR051678">
    <property type="entry name" value="AGP_Transferase"/>
</dbReference>